<keyword evidence="2" id="KW-1185">Reference proteome</keyword>
<sequence>MRDVSELVGFYAFHHVDERSTVIAIGDGEHAPIPDPSVGDIAQALASASGTPVDAGALAAALRVTVDVARYWQEPDTLDRLAAEPRIIEALRPLARELLAHAGPSWRLERSDQQWAVQWHLRDGAGPVALDAADTLETWDAGLRAAEERARREWPTDPTARFSGEWWSVPVWMLSTRGSIAAALDLVEDAFGDEVATVIPVAGEGRTFEIHGPADWADLCRRYPLEVTASHRHDWYRTTRRDGRWLQPDWRRIAREWDAVHLTTLGYLTGATGTIEVDDDYASVIAGWAPDSTIWLTDAATESGPRQEWRREHPDAAWTRVE</sequence>
<dbReference type="RefSeq" id="WP_316001790.1">
    <property type="nucleotide sequence ID" value="NZ_JAWDIU010000005.1"/>
</dbReference>
<proteinExistence type="predicted"/>
<comment type="caution">
    <text evidence="1">The sequence shown here is derived from an EMBL/GenBank/DDBJ whole genome shotgun (WGS) entry which is preliminary data.</text>
</comment>
<name>A0ABU3RYH1_9MICO</name>
<evidence type="ECO:0000313" key="2">
    <source>
        <dbReference type="Proteomes" id="UP001256673"/>
    </source>
</evidence>
<evidence type="ECO:0000313" key="1">
    <source>
        <dbReference type="EMBL" id="MDU0327930.1"/>
    </source>
</evidence>
<dbReference type="EMBL" id="JAWDIU010000005">
    <property type="protein sequence ID" value="MDU0327930.1"/>
    <property type="molecule type" value="Genomic_DNA"/>
</dbReference>
<reference evidence="1 2" key="1">
    <citation type="submission" date="2023-09" db="EMBL/GenBank/DDBJ databases">
        <title>Microbacterium fusihabitans sp. nov., Microbacterium phycihabitans sp. nov., and Microbacterium cervinum sp. nov., isolated from dried seaweeds of beach.</title>
        <authorList>
            <person name="Lee S.D."/>
        </authorList>
    </citation>
    <scope>NUCLEOTIDE SEQUENCE [LARGE SCALE GENOMIC DNA]</scope>
    <source>
        <strain evidence="1 2">KSW2-21</strain>
    </source>
</reference>
<accession>A0ABU3RYH1</accession>
<organism evidence="1 2">
    <name type="scientific">Microbacterium algihabitans</name>
    <dbReference type="NCBI Taxonomy" id="3075992"/>
    <lineage>
        <taxon>Bacteria</taxon>
        <taxon>Bacillati</taxon>
        <taxon>Actinomycetota</taxon>
        <taxon>Actinomycetes</taxon>
        <taxon>Micrococcales</taxon>
        <taxon>Microbacteriaceae</taxon>
        <taxon>Microbacterium</taxon>
    </lineage>
</organism>
<protein>
    <submittedName>
        <fullName evidence="1">Uncharacterized protein</fullName>
    </submittedName>
</protein>
<dbReference type="Proteomes" id="UP001256673">
    <property type="component" value="Unassembled WGS sequence"/>
</dbReference>
<gene>
    <name evidence="1" type="ORF">RWH43_14310</name>
</gene>